<dbReference type="GO" id="GO:0015562">
    <property type="term" value="F:efflux transmembrane transporter activity"/>
    <property type="evidence" value="ECO:0007669"/>
    <property type="project" value="TreeGrafter"/>
</dbReference>
<dbReference type="PANTHER" id="PTHR30469">
    <property type="entry name" value="MULTIDRUG RESISTANCE PROTEIN MDTA"/>
    <property type="match status" value="1"/>
</dbReference>
<name>F5REY1_METUF</name>
<dbReference type="Gene3D" id="2.40.30.170">
    <property type="match status" value="1"/>
</dbReference>
<dbReference type="PANTHER" id="PTHR30469:SF15">
    <property type="entry name" value="HLYD FAMILY OF SECRETION PROTEINS"/>
    <property type="match status" value="1"/>
</dbReference>
<accession>F5REY1</accession>
<dbReference type="OrthoDB" id="8794034at2"/>
<dbReference type="RefSeq" id="WP_008062857.1">
    <property type="nucleotide sequence ID" value="NZ_AFHG01000052.1"/>
</dbReference>
<comment type="caution">
    <text evidence="1">The sequence shown here is derived from an EMBL/GenBank/DDBJ whole genome shotgun (WGS) entry which is preliminary data.</text>
</comment>
<sequence length="312" mass="32980">MTAASHGRWRARGLSFGLTLGLALTLAGCDGNEGSASAATATPVMPAAMARGKVEVEGGLFEVLAPVEGTVESVTVKEGDSVRRGQVLLQLQADQARLDVDMAEAELSLIQSREHAQRARQPAARQLAERTAAAARAGAFEQQRADEAHQALQDIESGISVLESEQAVARQKLRQARLAEQRLTVRAAADASVLKLAVQPGARVGPQAGRALMVLLPHRPLLVRAELNESFLASVHPGMSATVTPDVDLHPGEHAPSQQARVARLSPAYSGSRLGEDAVRGSVRVVDCFLELDPAASSALRLGQNVKVSFHE</sequence>
<dbReference type="Gene3D" id="2.40.50.100">
    <property type="match status" value="1"/>
</dbReference>
<protein>
    <submittedName>
        <fullName evidence="1">Secretion protein HlyD family protein</fullName>
    </submittedName>
</protein>
<keyword evidence="2" id="KW-1185">Reference proteome</keyword>
<organism evidence="1 2">
    <name type="scientific">Methyloversatilis universalis (strain ATCC BAA-1314 / DSM 25237 / JCM 13912 / CCUG 52030 / FAM5)</name>
    <dbReference type="NCBI Taxonomy" id="1000565"/>
    <lineage>
        <taxon>Bacteria</taxon>
        <taxon>Pseudomonadati</taxon>
        <taxon>Pseudomonadota</taxon>
        <taxon>Betaproteobacteria</taxon>
        <taxon>Nitrosomonadales</taxon>
        <taxon>Sterolibacteriaceae</taxon>
        <taxon>Methyloversatilis</taxon>
    </lineage>
</organism>
<dbReference type="Gene3D" id="1.10.287.470">
    <property type="entry name" value="Helix hairpin bin"/>
    <property type="match status" value="1"/>
</dbReference>
<evidence type="ECO:0000313" key="2">
    <source>
        <dbReference type="Proteomes" id="UP000005019"/>
    </source>
</evidence>
<dbReference type="STRING" id="1000565.METUNv1_02856"/>
<dbReference type="GO" id="GO:1990281">
    <property type="term" value="C:efflux pump complex"/>
    <property type="evidence" value="ECO:0007669"/>
    <property type="project" value="TreeGrafter"/>
</dbReference>
<reference evidence="1 2" key="1">
    <citation type="journal article" date="2011" name="J. Bacteriol.">
        <title>Genome sequence of Methyloversatilis universalis FAM5T, a methylotrophic representative of the order Rhodocyclales.</title>
        <authorList>
            <person name="Kittichotirat W."/>
            <person name="Good N.M."/>
            <person name="Hall R."/>
            <person name="Bringel F."/>
            <person name="Lajus A."/>
            <person name="Medigue C."/>
            <person name="Smalley N.E."/>
            <person name="Beck D."/>
            <person name="Bumgarner R."/>
            <person name="Vuilleumier S."/>
            <person name="Kalyuzhnaya M.G."/>
        </authorList>
    </citation>
    <scope>NUCLEOTIDE SEQUENCE [LARGE SCALE GENOMIC DNA]</scope>
    <source>
        <strain evidence="2">ATCC BAA-1314 / JCM 13912 / FAM5</strain>
    </source>
</reference>
<dbReference type="Proteomes" id="UP000005019">
    <property type="component" value="Unassembled WGS sequence"/>
</dbReference>
<evidence type="ECO:0000313" key="1">
    <source>
        <dbReference type="EMBL" id="EGK71462.1"/>
    </source>
</evidence>
<gene>
    <name evidence="1" type="ORF">METUNv1_02856</name>
</gene>
<dbReference type="AlphaFoldDB" id="F5REY1"/>
<dbReference type="SUPFAM" id="SSF111369">
    <property type="entry name" value="HlyD-like secretion proteins"/>
    <property type="match status" value="1"/>
</dbReference>
<proteinExistence type="predicted"/>
<dbReference type="eggNOG" id="COG0845">
    <property type="taxonomic scope" value="Bacteria"/>
</dbReference>
<dbReference type="EMBL" id="AFHG01000052">
    <property type="protein sequence ID" value="EGK71462.1"/>
    <property type="molecule type" value="Genomic_DNA"/>
</dbReference>